<dbReference type="Proteomes" id="UP000095282">
    <property type="component" value="Unplaced"/>
</dbReference>
<name>A0A1I7TIV3_9PELO</name>
<dbReference type="InterPro" id="IPR039353">
    <property type="entry name" value="TF_Adf1"/>
</dbReference>
<feature type="region of interest" description="Disordered" evidence="1">
    <location>
        <begin position="184"/>
        <end position="207"/>
    </location>
</feature>
<protein>
    <submittedName>
        <fullName evidence="4">MADF domain-containing protein</fullName>
    </submittedName>
</protein>
<dbReference type="STRING" id="1561998.A0A1I7TIV3"/>
<feature type="region of interest" description="Disordered" evidence="1">
    <location>
        <begin position="1"/>
        <end position="29"/>
    </location>
</feature>
<dbReference type="PANTHER" id="PTHR12243:SF66">
    <property type="entry name" value="MADF DOMAIN-CONTAINING PROTEIN"/>
    <property type="match status" value="1"/>
</dbReference>
<dbReference type="eggNOG" id="ENOG502R0SU">
    <property type="taxonomic scope" value="Eukaryota"/>
</dbReference>
<reference evidence="4" key="1">
    <citation type="submission" date="2016-11" db="UniProtKB">
        <authorList>
            <consortium name="WormBaseParasite"/>
        </authorList>
    </citation>
    <scope>IDENTIFICATION</scope>
</reference>
<evidence type="ECO:0000313" key="3">
    <source>
        <dbReference type="Proteomes" id="UP000095282"/>
    </source>
</evidence>
<dbReference type="GO" id="GO:0005667">
    <property type="term" value="C:transcription regulator complex"/>
    <property type="evidence" value="ECO:0007669"/>
    <property type="project" value="TreeGrafter"/>
</dbReference>
<dbReference type="GO" id="GO:0006357">
    <property type="term" value="P:regulation of transcription by RNA polymerase II"/>
    <property type="evidence" value="ECO:0007669"/>
    <property type="project" value="TreeGrafter"/>
</dbReference>
<accession>A0A1I7TIV3</accession>
<sequence length="520" mass="58594">MTSVASNSHAVLRSGEGLQQQFSREDAPAKPTEYTFLQLINMVRDSPILYDEELQASIPDSQLKVQKREVWDRIRKDIVWQDTSLIQDAWADILEQYAMKSPELTDTLIEALRWTDPLIKKKKFDSRPPSRLNPMSSALDNDFYADVPLSEDVLEPGQSIGGGTSPSTKFDYVVIQPSVGHVRANSHQSIPPNPAQFSRKRTPSPRATEAIVRSYPLSPKRINHRMQSTQERRNPNQLNEVKKEVNHGYGRSGVLVEVEPSPSYSNTKIYKMISTHRNSASQRNVAVTKIQMPHRTTSLGYEAMPEQMMEASTSGSPPKKKIALEMPIYRGSSIVNPSSSNISKHHRDSSLQNSRIITEVVPMADDEIILEAEPECKLGPSGLLMDPNIPSTSRQHEMDQSMGQTADDSMHHYHNEIEENVVVEEEIEQIEQQPIANNGHDLTTQYDEDLAFQQHINSVLNRLPDDDKALLKFNMQKIILDARFGAGAARNLLLKEDEMIVVEDHVEANPGHVESEEQPI</sequence>
<dbReference type="GO" id="GO:0005634">
    <property type="term" value="C:nucleus"/>
    <property type="evidence" value="ECO:0007669"/>
    <property type="project" value="TreeGrafter"/>
</dbReference>
<organism evidence="3 4">
    <name type="scientific">Caenorhabditis tropicalis</name>
    <dbReference type="NCBI Taxonomy" id="1561998"/>
    <lineage>
        <taxon>Eukaryota</taxon>
        <taxon>Metazoa</taxon>
        <taxon>Ecdysozoa</taxon>
        <taxon>Nematoda</taxon>
        <taxon>Chromadorea</taxon>
        <taxon>Rhabditida</taxon>
        <taxon>Rhabditina</taxon>
        <taxon>Rhabditomorpha</taxon>
        <taxon>Rhabditoidea</taxon>
        <taxon>Rhabditidae</taxon>
        <taxon>Peloderinae</taxon>
        <taxon>Caenorhabditis</taxon>
    </lineage>
</organism>
<keyword evidence="3" id="KW-1185">Reference proteome</keyword>
<evidence type="ECO:0000256" key="1">
    <source>
        <dbReference type="SAM" id="MobiDB-lite"/>
    </source>
</evidence>
<dbReference type="PROSITE" id="PS51029">
    <property type="entry name" value="MADF"/>
    <property type="match status" value="1"/>
</dbReference>
<dbReference type="InterPro" id="IPR006578">
    <property type="entry name" value="MADF-dom"/>
</dbReference>
<dbReference type="PANTHER" id="PTHR12243">
    <property type="entry name" value="MADF DOMAIN TRANSCRIPTION FACTOR"/>
    <property type="match status" value="1"/>
</dbReference>
<dbReference type="WBParaSite" id="Csp11.Scaffold626.g6365.t1">
    <property type="protein sequence ID" value="Csp11.Scaffold626.g6365.t1"/>
    <property type="gene ID" value="Csp11.Scaffold626.g6365"/>
</dbReference>
<evidence type="ECO:0000259" key="2">
    <source>
        <dbReference type="PROSITE" id="PS51029"/>
    </source>
</evidence>
<dbReference type="AlphaFoldDB" id="A0A1I7TIV3"/>
<proteinExistence type="predicted"/>
<feature type="domain" description="MADF" evidence="2">
    <location>
        <begin position="38"/>
        <end position="130"/>
    </location>
</feature>
<evidence type="ECO:0000313" key="4">
    <source>
        <dbReference type="WBParaSite" id="Csp11.Scaffold626.g6365.t1"/>
    </source>
</evidence>